<feature type="domain" description="SET" evidence="35">
    <location>
        <begin position="1370"/>
        <end position="1484"/>
    </location>
</feature>
<dbReference type="PRINTS" id="PR00119">
    <property type="entry name" value="CATATPASE"/>
</dbReference>
<dbReference type="GO" id="GO:0005516">
    <property type="term" value="F:calmodulin binding"/>
    <property type="evidence" value="ECO:0007669"/>
    <property type="project" value="UniProtKB-KW"/>
</dbReference>
<keyword evidence="17 31" id="KW-0863">Zinc-finger</keyword>
<dbReference type="FunFam" id="1.20.1110.10:FF:000001">
    <property type="entry name" value="Calcium-transporting ATPase"/>
    <property type="match status" value="1"/>
</dbReference>
<evidence type="ECO:0000256" key="20">
    <source>
        <dbReference type="ARBA" id="ARBA00022840"/>
    </source>
</evidence>
<feature type="compositionally biased region" description="Basic and acidic residues" evidence="33">
    <location>
        <begin position="16"/>
        <end position="25"/>
    </location>
</feature>
<evidence type="ECO:0000256" key="29">
    <source>
        <dbReference type="ARBA" id="ARBA00023163"/>
    </source>
</evidence>
<evidence type="ECO:0000256" key="4">
    <source>
        <dbReference type="ARBA" id="ARBA00010831"/>
    </source>
</evidence>
<dbReference type="Gene3D" id="3.40.1110.10">
    <property type="entry name" value="Calcium-transporting ATPase, cytoplasmic domain N"/>
    <property type="match status" value="1"/>
</dbReference>
<evidence type="ECO:0000313" key="36">
    <source>
        <dbReference type="EMBL" id="KAG7332795.1"/>
    </source>
</evidence>
<sequence length="2547" mass="281881">MGESVNSAVAFHPKKQRTDSGGHEGDFGVSLEELRSLMEVRGAEALQKIQESYGDTEGLCHRLKTSPTDGLWDIPADLERRRQVFGQNFIPPKKPKTFLQLVWEALQDVTLIILEIAAIISLGLSFYQPPDGDSEACVSVVGGVEDEGEAEAGWIEGAAILLSVLCVVLVTAFNDWSKEKQFRGLQSRIEQEQRFSVVRNGVVVQIPVAEMVVGDVAQVKYGDLLPADGVLIQGNDLKIDESSLTGESDHVRKAVDRDPMLLSGTHVMEGSGKMLVTAVGINSQTGIIFTLLGAGEVEEEKRETKKGKQDGTLENNQNKGSKQDDAVAMEMQPLKSAEGGDTEEKERKKSSVTKKEKSVLQGKLTKLAVQIGKAGLVMSAITVIILMLYFVIKTFIIQGHSWLPDCTPIYVQYFVKFFIIGVTVLVVAVPEGLPLAVTISLAYSVKKMMKDNNLVRHLDACETMGNATAICSDKTGTLTTNRMTAVQIYVGDQHFTEIPEQQHVNTNTLELLASAISINSAYTSKITAAEKEGGLPKQVGNKTECALLGLVLDLKRDYESIREQVPEENLYKVYTFNSVRKSMSTVIQLPDGHFRIYSKGASEILLKKCSSILSQSGSVRPFGPRDRDEMVKKVIEPMACDGLRTICVAYRDLPSDLPPEWDNEVEIINNLICITVVGIEDPVRPEVPDAIRKCQRAGITVRMVTGDNINTARAIAAKCGIINIGDDFLCMEGKDFNRRIRNEKGEVEQERIDKIWPKLRVLARSSPTDKHTLVKGIIDSTIGEQRQVVAVTGDGTNDGPALKKADVGFAMGIAGTDVAKEASDIILTDDNFSSIVKAVMWGRNVYDSISKFLQFQLTVNVVAVIVAFTGACITQDSPLKAVQMLWVNLIMDTFASLALATEPPTESLLLRKPYGRNKPLISRTMMKNILGHAVYQLVIIFTLLFVGEKIFDIDNGRNAPLHAPPSEHYTIIFNTFVLMQLFNEINARKIHGERNVFDGIFANPIFCSIVLGTFAIQIVIVQFGGKPFSCSPLNVEQWLWCLFVGVGELIWGQVIASVPTNQLKFLKEAGLGPAADDITDEDLAEDEEEIDHAERELRRGQILWFRGLNRIQTQMEVVSTFKRSGSFQGAVRRRSSILSQLHDVTNTHTHIRVVRTFHSSLYDGMEKSDLPDGGNEFQTPPEFIISDAGCRIPLIDETDVDDQSERSDYNHVTQHQRRSPSRYPHRQQSLPVKLNCNNNTSERRVLIRVAFGNFPNHGSVDLLIMKAGGSRRSSACTPGPSDPQLVKTEETSDETKSSSVGHVASTDGENKGFLKEAIKKEEADDEDFLFCELCRSFFTTECSVHGPPVFIPDTPVPMGVTDRAIQTLPPGLEVRESSIPDAGLGVFNKGDIIPVGVHFGPYHGDLVDREEALDSGYSWVIYKSKWREEYIDATREMHANWMRYVNCARNNDEQNLVAFQYQDRILYRSCRPIKPGHELLLSYEENYAKDLSVTFHYIYQKKCSVNEEMPHHCSQMDPEPKEINSACTPGPGHSQFCEDVAPPVDDKRGAFQNKPVKKEEPIDQDCLFCELCRSSFTTECSVHGPPVFIPDTPVPTGVTDRAIQTLPPGLEVRESSIPDAGLGVFNKGDVIPVGVHFGAYQREALNREHSVMICKRTHHEEYTDAENGNWMRHVNCARNNDEQNLCTDSELNATLQGISCSMCHLLYTSQNDLHGHVKKCHSAEYESLQKSEEIKHENLIPTRSPSSQCGSDHKILNTAHRGAADRLEVRGSRGELFCSEGSNMHTGKSEVCIHSKCAALLGMLGHHHGFTDFSDLTDLCWKQDERAECLQDAELLRLKTAQEKQHPDKTSGFCMAPGQGQANVSRVSFCPEKDGGSELSAEECALLRCGLNLPALSGSQYNQRAHCEADCRSSSFQQDLGYAVKQEESLPFKPSSDSPEVSPEADAVVSSALSAPSAPYAFNNEHGSSPSPAVSRHSALPLNSGALKRHCLSGRIAAATRMSSCANGVVERLNPSPPACLLSSSSSSSTSSVSSSLCEDPASMQTPVPKNLNLLLQPQRTFLKQEPLDDFSHSEDDLFQHQYHPHQQQQPLSCPPRTPMPPPYHMHQYGSGNGAQLHLQNQQEPLGVARGRGEDGGVVYMDKQMCRWIDCSAAYEQQEELVRHIEKVHIDQRKGEDFTCFWAGCIRRYKPFNARYKLLIHMRVHSGEKPNKCMFEGCNKAFSRLENLKIHLRSHTGEKPYLCQHPGCQKAFSNSSDRAKHQRTHLDTKPYACQIPGCTKRYTDPSSLRKHVKIHSAKEQQVRRKLRTCPHLEADVLSECLHLHGPAPSQHCPASSQHCHAPSQHHVNGKDGRSPALGQDIFTGLFSGSSTDLLSAPAHLPPRPPRLDRDDIINTQNPPQLPSAPQDGLSGPLLSPGISPLKAPSPSSTLVEKQQNLSSTQQHHKSYSTFHNLTEDYRGNFQSCFHFGENYRAEQNINNTHVPADPHNFNTHSHNGLHTSSNAGFSLVPDLGGSVSQFSLSADDSVFFQLGAFERSLSQMSSVYTET</sequence>
<evidence type="ECO:0000256" key="28">
    <source>
        <dbReference type="ARBA" id="ARBA00023136"/>
    </source>
</evidence>
<dbReference type="InterPro" id="IPR013087">
    <property type="entry name" value="Znf_C2H2_type"/>
</dbReference>
<organism evidence="36 37">
    <name type="scientific">Hemibagrus wyckioides</name>
    <dbReference type="NCBI Taxonomy" id="337641"/>
    <lineage>
        <taxon>Eukaryota</taxon>
        <taxon>Metazoa</taxon>
        <taxon>Chordata</taxon>
        <taxon>Craniata</taxon>
        <taxon>Vertebrata</taxon>
        <taxon>Euteleostomi</taxon>
        <taxon>Actinopterygii</taxon>
        <taxon>Neopterygii</taxon>
        <taxon>Teleostei</taxon>
        <taxon>Ostariophysi</taxon>
        <taxon>Siluriformes</taxon>
        <taxon>Bagridae</taxon>
        <taxon>Hemibagrus</taxon>
    </lineage>
</organism>
<evidence type="ECO:0000256" key="1">
    <source>
        <dbReference type="ARBA" id="ARBA00004123"/>
    </source>
</evidence>
<keyword evidence="22" id="KW-0112">Calmodulin-binding</keyword>
<feature type="compositionally biased region" description="Basic and acidic residues" evidence="33">
    <location>
        <begin position="299"/>
        <end position="311"/>
    </location>
</feature>
<gene>
    <name evidence="36" type="ORF">KOW79_004629</name>
</gene>
<dbReference type="Gene3D" id="3.30.160.60">
    <property type="entry name" value="Classic Zinc Finger"/>
    <property type="match status" value="5"/>
</dbReference>
<dbReference type="Pfam" id="PF21549">
    <property type="entry name" value="PRDM2_PR"/>
    <property type="match status" value="2"/>
</dbReference>
<dbReference type="SUPFAM" id="SSF56784">
    <property type="entry name" value="HAD-like"/>
    <property type="match status" value="1"/>
</dbReference>
<feature type="compositionally biased region" description="Basic and acidic residues" evidence="33">
    <location>
        <begin position="342"/>
        <end position="354"/>
    </location>
</feature>
<dbReference type="Gene3D" id="1.20.1110.10">
    <property type="entry name" value="Calcium-transporting ATPase, transmembrane domain"/>
    <property type="match status" value="3"/>
</dbReference>
<dbReference type="InterPro" id="IPR006068">
    <property type="entry name" value="ATPase_P-typ_cation-transptr_C"/>
</dbReference>
<evidence type="ECO:0000256" key="7">
    <source>
        <dbReference type="ARBA" id="ARBA00022491"/>
    </source>
</evidence>
<dbReference type="InterPro" id="IPR023298">
    <property type="entry name" value="ATPase_P-typ_TM_dom_sf"/>
</dbReference>
<evidence type="ECO:0000259" key="35">
    <source>
        <dbReference type="PROSITE" id="PS50280"/>
    </source>
</evidence>
<keyword evidence="9 32" id="KW-0109">Calcium transport</keyword>
<dbReference type="FunFam" id="3.40.50.1000:FF:000007">
    <property type="entry name" value="Calcium-transporting ATPase"/>
    <property type="match status" value="1"/>
</dbReference>
<evidence type="ECO:0000256" key="6">
    <source>
        <dbReference type="ARBA" id="ARBA00022475"/>
    </source>
</evidence>
<dbReference type="SUPFAM" id="SSF81665">
    <property type="entry name" value="Calcium ATPase, transmembrane domain M"/>
    <property type="match status" value="1"/>
</dbReference>
<keyword evidence="26 32" id="KW-0406">Ion transport</keyword>
<evidence type="ECO:0000256" key="22">
    <source>
        <dbReference type="ARBA" id="ARBA00022860"/>
    </source>
</evidence>
<dbReference type="SMART" id="SM00355">
    <property type="entry name" value="ZnF_C2H2"/>
    <property type="match status" value="6"/>
</dbReference>
<dbReference type="FunFam" id="3.30.160.60:FF:000453">
    <property type="entry name" value="GLIS family zinc finger 3"/>
    <property type="match status" value="1"/>
</dbReference>
<evidence type="ECO:0000256" key="24">
    <source>
        <dbReference type="ARBA" id="ARBA00022989"/>
    </source>
</evidence>
<feature type="transmembrane region" description="Helical" evidence="32">
    <location>
        <begin position="417"/>
        <end position="443"/>
    </location>
</feature>
<dbReference type="GO" id="GO:1990837">
    <property type="term" value="F:sequence-specific double-stranded DNA binding"/>
    <property type="evidence" value="ECO:0007669"/>
    <property type="project" value="UniProtKB-ARBA"/>
</dbReference>
<dbReference type="PROSITE" id="PS50280">
    <property type="entry name" value="SET"/>
    <property type="match status" value="1"/>
</dbReference>
<dbReference type="InterPro" id="IPR044492">
    <property type="entry name" value="P_typ_ATPase_HD_dom"/>
</dbReference>
<dbReference type="CDD" id="cd19193">
    <property type="entry name" value="PR-SET_PRDM7_9"/>
    <property type="match status" value="1"/>
</dbReference>
<dbReference type="GO" id="GO:0005634">
    <property type="term" value="C:nucleus"/>
    <property type="evidence" value="ECO:0007669"/>
    <property type="project" value="UniProtKB-SubCell"/>
</dbReference>
<evidence type="ECO:0000256" key="3">
    <source>
        <dbReference type="ARBA" id="ARBA00006124"/>
    </source>
</evidence>
<dbReference type="PRINTS" id="PR00121">
    <property type="entry name" value="NAKATPASE"/>
</dbReference>
<dbReference type="FunFam" id="3.30.160.60:FF:000031">
    <property type="entry name" value="GLI family zinc finger 3"/>
    <property type="match status" value="1"/>
</dbReference>
<evidence type="ECO:0000256" key="15">
    <source>
        <dbReference type="ARBA" id="ARBA00022737"/>
    </source>
</evidence>
<dbReference type="InterPro" id="IPR022141">
    <property type="entry name" value="ATP_Ca_trans_C"/>
</dbReference>
<dbReference type="InterPro" id="IPR036236">
    <property type="entry name" value="Znf_C2H2_sf"/>
</dbReference>
<dbReference type="InterPro" id="IPR023299">
    <property type="entry name" value="ATPase_P-typ_cyto_dom_N"/>
</dbReference>
<keyword evidence="20 32" id="KW-0067">ATP-binding</keyword>
<feature type="transmembrane region" description="Helical" evidence="32">
    <location>
        <begin position="376"/>
        <end position="397"/>
    </location>
</feature>
<evidence type="ECO:0000256" key="23">
    <source>
        <dbReference type="ARBA" id="ARBA00022967"/>
    </source>
</evidence>
<dbReference type="GO" id="GO:0042054">
    <property type="term" value="F:histone methyltransferase activity"/>
    <property type="evidence" value="ECO:0007669"/>
    <property type="project" value="InterPro"/>
</dbReference>
<comment type="caution">
    <text evidence="36">The sequence shown here is derived from an EMBL/GenBank/DDBJ whole genome shotgun (WGS) entry which is preliminary data.</text>
</comment>
<feature type="transmembrane region" description="Helical" evidence="32">
    <location>
        <begin position="154"/>
        <end position="173"/>
    </location>
</feature>
<comment type="caution">
    <text evidence="32">Lacks conserved residue(s) required for the propagation of feature annotation.</text>
</comment>
<keyword evidence="14" id="KW-0479">Metal-binding</keyword>
<feature type="compositionally biased region" description="Low complexity" evidence="33">
    <location>
        <begin position="2023"/>
        <end position="2036"/>
    </location>
</feature>
<feature type="domain" description="C2H2-type" evidence="34">
    <location>
        <begin position="2241"/>
        <end position="2270"/>
    </location>
</feature>
<evidence type="ECO:0000313" key="37">
    <source>
        <dbReference type="Proteomes" id="UP000824219"/>
    </source>
</evidence>
<dbReference type="FunFam" id="3.30.160.60:FF:000048">
    <property type="entry name" value="GLI family zinc finger 3"/>
    <property type="match status" value="1"/>
</dbReference>
<evidence type="ECO:0000256" key="11">
    <source>
        <dbReference type="ARBA" id="ARBA00022679"/>
    </source>
</evidence>
<dbReference type="PANTHER" id="PTHR24093">
    <property type="entry name" value="CATION TRANSPORTING ATPASE"/>
    <property type="match status" value="1"/>
</dbReference>
<dbReference type="Pfam" id="PF00122">
    <property type="entry name" value="E1-E2_ATPase"/>
    <property type="match status" value="1"/>
</dbReference>
<dbReference type="FunFam" id="1.20.1110.10:FF:000008">
    <property type="entry name" value="Calcium-transporting ATPase"/>
    <property type="match status" value="1"/>
</dbReference>
<dbReference type="InterPro" id="IPR059000">
    <property type="entry name" value="ATPase_P-type_domA"/>
</dbReference>
<dbReference type="CDD" id="cd02081">
    <property type="entry name" value="P-type_ATPase_Ca_PMCA-like"/>
    <property type="match status" value="1"/>
</dbReference>
<dbReference type="PANTHER" id="PTHR24093:SF284">
    <property type="entry name" value="PLASMA MEMBRANE CALCIUM-TRANSPORTING ATPASE 3"/>
    <property type="match status" value="1"/>
</dbReference>
<dbReference type="Pfam" id="PF23561">
    <property type="entry name" value="zf-C2H2_15"/>
    <property type="match status" value="1"/>
</dbReference>
<dbReference type="PROSITE" id="PS00028">
    <property type="entry name" value="ZINC_FINGER_C2H2_1"/>
    <property type="match status" value="5"/>
</dbReference>
<evidence type="ECO:0000256" key="25">
    <source>
        <dbReference type="ARBA" id="ARBA00023015"/>
    </source>
</evidence>
<keyword evidence="6" id="KW-1003">Cell membrane</keyword>
<dbReference type="InterPro" id="IPR046341">
    <property type="entry name" value="SET_dom_sf"/>
</dbReference>
<feature type="region of interest" description="Disordered" evidence="33">
    <location>
        <begin position="1928"/>
        <end position="1949"/>
    </location>
</feature>
<evidence type="ECO:0000256" key="16">
    <source>
        <dbReference type="ARBA" id="ARBA00022741"/>
    </source>
</evidence>
<keyword evidence="7" id="KW-0678">Repressor</keyword>
<dbReference type="NCBIfam" id="TIGR01494">
    <property type="entry name" value="ATPase_P-type"/>
    <property type="match status" value="3"/>
</dbReference>
<keyword evidence="28 32" id="KW-0472">Membrane</keyword>
<evidence type="ECO:0000256" key="14">
    <source>
        <dbReference type="ARBA" id="ARBA00022723"/>
    </source>
</evidence>
<dbReference type="GO" id="GO:0051480">
    <property type="term" value="P:regulation of cytosolic calcium ion concentration"/>
    <property type="evidence" value="ECO:0007669"/>
    <property type="project" value="TreeGrafter"/>
</dbReference>
<evidence type="ECO:0000256" key="31">
    <source>
        <dbReference type="PROSITE-ProRule" id="PRU00042"/>
    </source>
</evidence>
<keyword evidence="12" id="KW-0949">S-adenosyl-L-methionine</keyword>
<dbReference type="InterPro" id="IPR004014">
    <property type="entry name" value="ATPase_P-typ_cation-transptr_N"/>
</dbReference>
<evidence type="ECO:0000256" key="17">
    <source>
        <dbReference type="ARBA" id="ARBA00022771"/>
    </source>
</evidence>
<dbReference type="PROSITE" id="PS00154">
    <property type="entry name" value="ATPASE_E1_E2"/>
    <property type="match status" value="1"/>
</dbReference>
<feature type="region of interest" description="Disordered" evidence="33">
    <location>
        <begin position="1198"/>
        <end position="1228"/>
    </location>
</feature>
<dbReference type="GO" id="GO:0016887">
    <property type="term" value="F:ATP hydrolysis activity"/>
    <property type="evidence" value="ECO:0007669"/>
    <property type="project" value="InterPro"/>
</dbReference>
<evidence type="ECO:0000256" key="12">
    <source>
        <dbReference type="ARBA" id="ARBA00022691"/>
    </source>
</evidence>
<keyword evidence="37" id="KW-1185">Reference proteome</keyword>
<keyword evidence="15" id="KW-0677">Repeat</keyword>
<dbReference type="Pfam" id="PF00689">
    <property type="entry name" value="Cation_ATPase_C"/>
    <property type="match status" value="1"/>
</dbReference>
<dbReference type="InterPro" id="IPR001757">
    <property type="entry name" value="P_typ_ATPase"/>
</dbReference>
<keyword evidence="11" id="KW-0808">Transferase</keyword>
<dbReference type="EC" id="7.2.2.10" evidence="32"/>
<evidence type="ECO:0000256" key="8">
    <source>
        <dbReference type="ARBA" id="ARBA00022553"/>
    </source>
</evidence>
<dbReference type="GO" id="GO:0005524">
    <property type="term" value="F:ATP binding"/>
    <property type="evidence" value="ECO:0007669"/>
    <property type="project" value="UniProtKB-KW"/>
</dbReference>
<evidence type="ECO:0000256" key="13">
    <source>
        <dbReference type="ARBA" id="ARBA00022692"/>
    </source>
</evidence>
<feature type="region of interest" description="Disordered" evidence="33">
    <location>
        <begin position="1270"/>
        <end position="1307"/>
    </location>
</feature>
<keyword evidence="5 32" id="KW-0813">Transport</keyword>
<dbReference type="SFLD" id="SFLDS00003">
    <property type="entry name" value="Haloacid_Dehalogenase"/>
    <property type="match status" value="1"/>
</dbReference>
<dbReference type="Pfam" id="PF00690">
    <property type="entry name" value="Cation_ATPase_N"/>
    <property type="match status" value="1"/>
</dbReference>
<dbReference type="SUPFAM" id="SSF81653">
    <property type="entry name" value="Calcium ATPase, transduction domain A"/>
    <property type="match status" value="1"/>
</dbReference>
<comment type="similarity">
    <text evidence="3 32">Belongs to the cation transport ATPase (P-type) (TC 3.A.3) family. Type IIB subfamily.</text>
</comment>
<feature type="domain" description="C2H2-type" evidence="34">
    <location>
        <begin position="1698"/>
        <end position="1726"/>
    </location>
</feature>
<feature type="domain" description="C2H2-type" evidence="34">
    <location>
        <begin position="2178"/>
        <end position="2210"/>
    </location>
</feature>
<dbReference type="Gene3D" id="3.40.50.1000">
    <property type="entry name" value="HAD superfamily/HAD-like"/>
    <property type="match status" value="1"/>
</dbReference>
<feature type="compositionally biased region" description="Polar residues" evidence="33">
    <location>
        <begin position="2425"/>
        <end position="2443"/>
    </location>
</feature>
<feature type="transmembrane region" description="Helical" evidence="32">
    <location>
        <begin position="1005"/>
        <end position="1025"/>
    </location>
</feature>
<keyword evidence="29" id="KW-0804">Transcription</keyword>
<protein>
    <recommendedName>
        <fullName evidence="32">Calcium-transporting ATPase</fullName>
        <ecNumber evidence="32">7.2.2.10</ecNumber>
    </recommendedName>
</protein>
<dbReference type="Proteomes" id="UP000824219">
    <property type="component" value="Linkage Group LG05"/>
</dbReference>
<dbReference type="GO" id="GO:0005388">
    <property type="term" value="F:P-type calcium transporter activity"/>
    <property type="evidence" value="ECO:0007669"/>
    <property type="project" value="UniProtKB-EC"/>
</dbReference>
<dbReference type="GO" id="GO:0032259">
    <property type="term" value="P:methylation"/>
    <property type="evidence" value="ECO:0007669"/>
    <property type="project" value="UniProtKB-KW"/>
</dbReference>
<dbReference type="InterPro" id="IPR036412">
    <property type="entry name" value="HAD-like_sf"/>
</dbReference>
<evidence type="ECO:0000256" key="26">
    <source>
        <dbReference type="ARBA" id="ARBA00023065"/>
    </source>
</evidence>
<feature type="compositionally biased region" description="Basic and acidic residues" evidence="33">
    <location>
        <begin position="1287"/>
        <end position="1296"/>
    </location>
</feature>
<feature type="region of interest" description="Disordered" evidence="33">
    <location>
        <begin position="1"/>
        <end position="25"/>
    </location>
</feature>
<evidence type="ECO:0000256" key="30">
    <source>
        <dbReference type="ARBA" id="ARBA00023242"/>
    </source>
</evidence>
<feature type="domain" description="C2H2-type" evidence="34">
    <location>
        <begin position="2271"/>
        <end position="2300"/>
    </location>
</feature>
<accession>A0A9D3SRN3</accession>
<keyword evidence="25" id="KW-0805">Transcription regulation</keyword>
<dbReference type="GO" id="GO:0030165">
    <property type="term" value="F:PDZ domain binding"/>
    <property type="evidence" value="ECO:0007669"/>
    <property type="project" value="TreeGrafter"/>
</dbReference>
<dbReference type="SFLD" id="SFLDG00002">
    <property type="entry name" value="C1.7:_P-type_atpase_like"/>
    <property type="match status" value="1"/>
</dbReference>
<dbReference type="FunFam" id="3.30.160.60:FF:000019">
    <property type="entry name" value="GLI family zinc finger 3"/>
    <property type="match status" value="1"/>
</dbReference>
<evidence type="ECO:0000259" key="34">
    <source>
        <dbReference type="PROSITE" id="PS50157"/>
    </source>
</evidence>
<dbReference type="Pfam" id="PF13246">
    <property type="entry name" value="Cation_ATPase"/>
    <property type="match status" value="1"/>
</dbReference>
<feature type="transmembrane region" description="Helical" evidence="32">
    <location>
        <begin position="101"/>
        <end position="124"/>
    </location>
</feature>
<dbReference type="InterPro" id="IPR001214">
    <property type="entry name" value="SET_dom"/>
</dbReference>
<dbReference type="Pfam" id="PF00096">
    <property type="entry name" value="zf-C2H2"/>
    <property type="match status" value="2"/>
</dbReference>
<keyword evidence="13 32" id="KW-0812">Transmembrane</keyword>
<comment type="catalytic activity">
    <reaction evidence="32">
        <text>Ca(2+)(in) + ATP + H2O = Ca(2+)(out) + ADP + phosphate + H(+)</text>
        <dbReference type="Rhea" id="RHEA:18105"/>
        <dbReference type="ChEBI" id="CHEBI:15377"/>
        <dbReference type="ChEBI" id="CHEBI:15378"/>
        <dbReference type="ChEBI" id="CHEBI:29108"/>
        <dbReference type="ChEBI" id="CHEBI:30616"/>
        <dbReference type="ChEBI" id="CHEBI:43474"/>
        <dbReference type="ChEBI" id="CHEBI:456216"/>
        <dbReference type="EC" id="7.2.2.10"/>
    </reaction>
</comment>
<evidence type="ECO:0000256" key="9">
    <source>
        <dbReference type="ARBA" id="ARBA00022568"/>
    </source>
</evidence>
<feature type="region of interest" description="Disordered" evidence="33">
    <location>
        <begin position="2020"/>
        <end position="2044"/>
    </location>
</feature>
<dbReference type="Pfam" id="PF12424">
    <property type="entry name" value="ATP_Ca_trans_C"/>
    <property type="match status" value="1"/>
</dbReference>
<dbReference type="InterPro" id="IPR044417">
    <property type="entry name" value="PRDM7_9_PR-SET"/>
</dbReference>
<dbReference type="SUPFAM" id="SSF57667">
    <property type="entry name" value="beta-beta-alpha zinc fingers"/>
    <property type="match status" value="3"/>
</dbReference>
<name>A0A9D3SRN3_9TELE</name>
<dbReference type="Gene3D" id="2.70.150.10">
    <property type="entry name" value="Calcium-transporting ATPase, cytoplasmic transduction domain A"/>
    <property type="match status" value="1"/>
</dbReference>
<feature type="region of interest" description="Disordered" evidence="33">
    <location>
        <begin position="2331"/>
        <end position="2443"/>
    </location>
</feature>
<dbReference type="GO" id="GO:0005886">
    <property type="term" value="C:plasma membrane"/>
    <property type="evidence" value="ECO:0007669"/>
    <property type="project" value="UniProtKB-SubCell"/>
</dbReference>
<keyword evidence="23" id="KW-1278">Translocase</keyword>
<evidence type="ECO:0000256" key="33">
    <source>
        <dbReference type="SAM" id="MobiDB-lite"/>
    </source>
</evidence>
<dbReference type="InterPro" id="IPR018303">
    <property type="entry name" value="ATPase_P-typ_P_site"/>
</dbReference>
<dbReference type="Gene3D" id="2.170.270.10">
    <property type="entry name" value="SET domain"/>
    <property type="match status" value="2"/>
</dbReference>
<dbReference type="GO" id="GO:0008270">
    <property type="term" value="F:zinc ion binding"/>
    <property type="evidence" value="ECO:0007669"/>
    <property type="project" value="UniProtKB-KW"/>
</dbReference>
<feature type="domain" description="C2H2-type" evidence="34">
    <location>
        <begin position="2144"/>
        <end position="2174"/>
    </location>
</feature>
<dbReference type="FunFam" id="1.20.1110.10:FF:000002">
    <property type="entry name" value="Calcium-transporting ATPase"/>
    <property type="match status" value="1"/>
</dbReference>
<dbReference type="OrthoDB" id="116380at2759"/>
<dbReference type="SFLD" id="SFLDF00027">
    <property type="entry name" value="p-type_atpase"/>
    <property type="match status" value="1"/>
</dbReference>
<feature type="domain" description="C2H2-type" evidence="34">
    <location>
        <begin position="2211"/>
        <end position="2240"/>
    </location>
</feature>
<dbReference type="InterPro" id="IPR006408">
    <property type="entry name" value="P-type_ATPase_IIB"/>
</dbReference>
<dbReference type="InterPro" id="IPR008250">
    <property type="entry name" value="ATPase_P-typ_transduc_dom_A_sf"/>
</dbReference>
<evidence type="ECO:0000256" key="27">
    <source>
        <dbReference type="ARBA" id="ARBA00023125"/>
    </source>
</evidence>
<evidence type="ECO:0000256" key="5">
    <source>
        <dbReference type="ARBA" id="ARBA00022448"/>
    </source>
</evidence>
<keyword evidence="30" id="KW-0539">Nucleus</keyword>
<keyword evidence="10" id="KW-0489">Methyltransferase</keyword>
<dbReference type="SMART" id="SM00831">
    <property type="entry name" value="Cation_ATPase_N"/>
    <property type="match status" value="1"/>
</dbReference>
<keyword evidence="16 32" id="KW-0547">Nucleotide-binding</keyword>
<comment type="similarity">
    <text evidence="4">Belongs to the GLI C2H2-type zinc-finger protein family.</text>
</comment>
<dbReference type="InterPro" id="IPR056436">
    <property type="entry name" value="Znf-C2H2_ZIC1-5/GLI1-3-like"/>
</dbReference>
<comment type="subcellular location">
    <subcellularLocation>
        <location evidence="2">Cell membrane</location>
        <topology evidence="2">Multi-pass membrane protein</topology>
    </subcellularLocation>
    <subcellularLocation>
        <location evidence="32">Membrane</location>
        <topology evidence="32">Multi-pass membrane protein</topology>
    </subcellularLocation>
    <subcellularLocation>
        <location evidence="1">Nucleus</location>
    </subcellularLocation>
</comment>
<keyword evidence="24 32" id="KW-1133">Transmembrane helix</keyword>
<dbReference type="PROSITE" id="PS50157">
    <property type="entry name" value="ZINC_FINGER_C2H2_2"/>
    <property type="match status" value="6"/>
</dbReference>
<dbReference type="NCBIfam" id="TIGR01517">
    <property type="entry name" value="ATPase-IIB_Ca"/>
    <property type="match status" value="1"/>
</dbReference>
<dbReference type="Pfam" id="PF08282">
    <property type="entry name" value="Hydrolase_3"/>
    <property type="match status" value="1"/>
</dbReference>
<dbReference type="SUPFAM" id="SSF82199">
    <property type="entry name" value="SET domain"/>
    <property type="match status" value="1"/>
</dbReference>
<evidence type="ECO:0000256" key="18">
    <source>
        <dbReference type="ARBA" id="ARBA00022833"/>
    </source>
</evidence>
<proteinExistence type="inferred from homology"/>
<comment type="function">
    <text evidence="32">Catalyzes the hydrolysis of ATP coupled with the transport of calcium.</text>
</comment>
<feature type="transmembrane region" description="Helical" evidence="32">
    <location>
        <begin position="929"/>
        <end position="947"/>
    </location>
</feature>
<feature type="region of interest" description="Disordered" evidence="33">
    <location>
        <begin position="299"/>
        <end position="354"/>
    </location>
</feature>
<dbReference type="FunFam" id="2.70.150.10:FF:000001">
    <property type="entry name" value="Calcium-transporting ATPase"/>
    <property type="match status" value="1"/>
</dbReference>
<dbReference type="SUPFAM" id="SSF81660">
    <property type="entry name" value="Metal cation-transporting ATPase, ATP-binding domain N"/>
    <property type="match status" value="1"/>
</dbReference>
<evidence type="ECO:0000256" key="32">
    <source>
        <dbReference type="RuleBase" id="RU361146"/>
    </source>
</evidence>
<keyword evidence="18" id="KW-0862">Zinc</keyword>
<evidence type="ECO:0000256" key="2">
    <source>
        <dbReference type="ARBA" id="ARBA00004651"/>
    </source>
</evidence>
<evidence type="ECO:0000256" key="21">
    <source>
        <dbReference type="ARBA" id="ARBA00022842"/>
    </source>
</evidence>
<feature type="compositionally biased region" description="Basic residues" evidence="33">
    <location>
        <begin position="1214"/>
        <end position="1225"/>
    </location>
</feature>
<dbReference type="SMART" id="SM00317">
    <property type="entry name" value="SET"/>
    <property type="match status" value="1"/>
</dbReference>
<dbReference type="InterPro" id="IPR023214">
    <property type="entry name" value="HAD_sf"/>
</dbReference>
<keyword evidence="21" id="KW-0460">Magnesium</keyword>
<evidence type="ECO:0000256" key="19">
    <source>
        <dbReference type="ARBA" id="ARBA00022837"/>
    </source>
</evidence>
<dbReference type="FunFam" id="3.30.160.60:FF:000036">
    <property type="entry name" value="GLI family zinc finger 3"/>
    <property type="match status" value="1"/>
</dbReference>
<keyword evidence="19 32" id="KW-0106">Calcium</keyword>
<reference evidence="36 37" key="1">
    <citation type="submission" date="2021-06" db="EMBL/GenBank/DDBJ databases">
        <title>Chromosome-level genome assembly of the red-tail catfish (Hemibagrus wyckioides).</title>
        <authorList>
            <person name="Shao F."/>
        </authorList>
    </citation>
    <scope>NUCLEOTIDE SEQUENCE [LARGE SCALE GENOMIC DNA]</scope>
    <source>
        <strain evidence="36">EC202008001</strain>
        <tissue evidence="36">Blood</tissue>
    </source>
</reference>
<keyword evidence="27" id="KW-0238">DNA-binding</keyword>
<keyword evidence="8" id="KW-0597">Phosphoprotein</keyword>
<evidence type="ECO:0000256" key="10">
    <source>
        <dbReference type="ARBA" id="ARBA00022603"/>
    </source>
</evidence>
<dbReference type="EMBL" id="JAHKSW010000005">
    <property type="protein sequence ID" value="KAG7332795.1"/>
    <property type="molecule type" value="Genomic_DNA"/>
</dbReference>
<dbReference type="FunFam" id="3.40.1110.10:FF:000002">
    <property type="entry name" value="Calcium-transporting ATPase"/>
    <property type="match status" value="1"/>
</dbReference>